<sequence>MLARQIVSGLYNVNDVSDGVQERFPHPHVHLQDTIQKRLGEFGTDSQGLV</sequence>
<protein>
    <submittedName>
        <fullName evidence="1">Uncharacterized protein</fullName>
    </submittedName>
</protein>
<organism evidence="1">
    <name type="scientific">marine sediment metagenome</name>
    <dbReference type="NCBI Taxonomy" id="412755"/>
    <lineage>
        <taxon>unclassified sequences</taxon>
        <taxon>metagenomes</taxon>
        <taxon>ecological metagenomes</taxon>
    </lineage>
</organism>
<comment type="caution">
    <text evidence="1">The sequence shown here is derived from an EMBL/GenBank/DDBJ whole genome shotgun (WGS) entry which is preliminary data.</text>
</comment>
<reference evidence="1" key="1">
    <citation type="journal article" date="2015" name="Nature">
        <title>Complex archaea that bridge the gap between prokaryotes and eukaryotes.</title>
        <authorList>
            <person name="Spang A."/>
            <person name="Saw J.H."/>
            <person name="Jorgensen S.L."/>
            <person name="Zaremba-Niedzwiedzka K."/>
            <person name="Martijn J."/>
            <person name="Lind A.E."/>
            <person name="van Eijk R."/>
            <person name="Schleper C."/>
            <person name="Guy L."/>
            <person name="Ettema T.J."/>
        </authorList>
    </citation>
    <scope>NUCLEOTIDE SEQUENCE</scope>
</reference>
<feature type="non-terminal residue" evidence="1">
    <location>
        <position position="50"/>
    </location>
</feature>
<accession>A0A0F9I2H9</accession>
<evidence type="ECO:0000313" key="1">
    <source>
        <dbReference type="EMBL" id="KKL88035.1"/>
    </source>
</evidence>
<dbReference type="AlphaFoldDB" id="A0A0F9I2H9"/>
<dbReference type="EMBL" id="LAZR01020677">
    <property type="protein sequence ID" value="KKL88035.1"/>
    <property type="molecule type" value="Genomic_DNA"/>
</dbReference>
<name>A0A0F9I2H9_9ZZZZ</name>
<gene>
    <name evidence="1" type="ORF">LCGC14_1928790</name>
</gene>
<proteinExistence type="predicted"/>